<evidence type="ECO:0000313" key="2">
    <source>
        <dbReference type="EMBL" id="MDP9833374.1"/>
    </source>
</evidence>
<name>A0ABT9PKX7_9ACTO</name>
<accession>A0ABT9PKX7</accession>
<proteinExistence type="predicted"/>
<keyword evidence="3" id="KW-1185">Reference proteome</keyword>
<dbReference type="EMBL" id="JAUSQL010000001">
    <property type="protein sequence ID" value="MDP9833374.1"/>
    <property type="molecule type" value="Genomic_DNA"/>
</dbReference>
<feature type="compositionally biased region" description="Polar residues" evidence="1">
    <location>
        <begin position="245"/>
        <end position="261"/>
    </location>
</feature>
<reference evidence="2 3" key="1">
    <citation type="submission" date="2023-07" db="EMBL/GenBank/DDBJ databases">
        <title>Sequencing the genomes of 1000 actinobacteria strains.</title>
        <authorList>
            <person name="Klenk H.-P."/>
        </authorList>
    </citation>
    <scope>NUCLEOTIDE SEQUENCE [LARGE SCALE GENOMIC DNA]</scope>
    <source>
        <strain evidence="2 3">DSM 19515</strain>
    </source>
</reference>
<evidence type="ECO:0000313" key="3">
    <source>
        <dbReference type="Proteomes" id="UP001230145"/>
    </source>
</evidence>
<feature type="region of interest" description="Disordered" evidence="1">
    <location>
        <begin position="245"/>
        <end position="267"/>
    </location>
</feature>
<feature type="region of interest" description="Disordered" evidence="1">
    <location>
        <begin position="143"/>
        <end position="185"/>
    </location>
</feature>
<sequence length="267" mass="29132">MSTSSCSCDAKKHAPITHSLVTPALLVLPTTTPQTRHNPGDATEARDRSGASSFSRNDMHPPAPRDAPTRLNHAPTWLGSAPTPAFVSIVTTFGLRFHVGRLGSPRHPRYTARSCASFAGTHSGYLYSPRTHVSRIHLPRTHLPHTHAHSRRSSDIRAHNLPSRASDQRPGCRTPPGESSPEALPRGRMELAETAAELNPAEPHTCPFTLVTIATPASSVTDSRRSSQLTREFQPQNRRFHDETLLNSPVDNTPPTITTVQLPGRCN</sequence>
<protein>
    <submittedName>
        <fullName evidence="2">Uncharacterized protein</fullName>
    </submittedName>
</protein>
<comment type="caution">
    <text evidence="2">The sequence shown here is derived from an EMBL/GenBank/DDBJ whole genome shotgun (WGS) entry which is preliminary data.</text>
</comment>
<organism evidence="2 3">
    <name type="scientific">Trueperella abortisuis</name>
    <dbReference type="NCBI Taxonomy" id="445930"/>
    <lineage>
        <taxon>Bacteria</taxon>
        <taxon>Bacillati</taxon>
        <taxon>Actinomycetota</taxon>
        <taxon>Actinomycetes</taxon>
        <taxon>Actinomycetales</taxon>
        <taxon>Actinomycetaceae</taxon>
        <taxon>Trueperella</taxon>
    </lineage>
</organism>
<evidence type="ECO:0000256" key="1">
    <source>
        <dbReference type="SAM" id="MobiDB-lite"/>
    </source>
</evidence>
<dbReference type="Proteomes" id="UP001230145">
    <property type="component" value="Unassembled WGS sequence"/>
</dbReference>
<feature type="region of interest" description="Disordered" evidence="1">
    <location>
        <begin position="28"/>
        <end position="76"/>
    </location>
</feature>
<gene>
    <name evidence="2" type="ORF">J2S45_002053</name>
</gene>